<keyword evidence="13" id="KW-1185">Reference proteome</keyword>
<name>A0A2G5I0C9_CERBT</name>
<accession>A0A2G5I0C9</accession>
<evidence type="ECO:0000259" key="9">
    <source>
        <dbReference type="PROSITE" id="PS52048"/>
    </source>
</evidence>
<reference evidence="11 13" key="2">
    <citation type="submission" date="2023-09" db="EMBL/GenBank/DDBJ databases">
        <title>Complete-Gapless Cercospora beticola genome.</title>
        <authorList>
            <person name="Wyatt N.A."/>
            <person name="Spanner R.E."/>
            <person name="Bolton M.D."/>
        </authorList>
    </citation>
    <scope>NUCLEOTIDE SEQUENCE [LARGE SCALE GENOMIC DNA]</scope>
    <source>
        <strain evidence="11">Cb09-40</strain>
    </source>
</reference>
<evidence type="ECO:0000313" key="12">
    <source>
        <dbReference type="Proteomes" id="UP000230605"/>
    </source>
</evidence>
<dbReference type="GO" id="GO:0016579">
    <property type="term" value="P:protein deubiquitination"/>
    <property type="evidence" value="ECO:0007669"/>
    <property type="project" value="TreeGrafter"/>
</dbReference>
<dbReference type="EMBL" id="CP134185">
    <property type="protein sequence ID" value="WPA98787.1"/>
    <property type="molecule type" value="Genomic_DNA"/>
</dbReference>
<evidence type="ECO:0000313" key="11">
    <source>
        <dbReference type="EMBL" id="WPA98787.1"/>
    </source>
</evidence>
<gene>
    <name evidence="10" type="ORF">CB0940_06171</name>
    <name evidence="11" type="ORF">RHO25_003400</name>
</gene>
<keyword evidence="3 8" id="KW-0645">Protease</keyword>
<comment type="caution">
    <text evidence="7">Lacks conserved residue(s) required for the propagation of feature annotation.</text>
</comment>
<reference evidence="10 12" key="1">
    <citation type="submission" date="2015-10" db="EMBL/GenBank/DDBJ databases">
        <title>The cercosporin biosynthetic gene cluster was horizontally transferred to several fungal lineages and shown to be expanded in Cercospora beticola based on microsynteny with recipient genomes.</title>
        <authorList>
            <person name="De Jonge R."/>
            <person name="Ebert M.K."/>
            <person name="Suttle J.C."/>
            <person name="Jurick Ii W.M."/>
            <person name="Secor G.A."/>
            <person name="Thomma B.P."/>
            <person name="Van De Peer Y."/>
            <person name="Bolton M.D."/>
        </authorList>
    </citation>
    <scope>NUCLEOTIDE SEQUENCE [LARGE SCALE GENOMIC DNA]</scope>
    <source>
        <strain evidence="10 12">09-40</strain>
    </source>
</reference>
<keyword evidence="6 8" id="KW-0788">Thiol protease</keyword>
<feature type="domain" description="UCH catalytic" evidence="9">
    <location>
        <begin position="18"/>
        <end position="251"/>
    </location>
</feature>
<dbReference type="Gene3D" id="3.40.532.10">
    <property type="entry name" value="Peptidase C12, ubiquitin carboxyl-terminal hydrolase"/>
    <property type="match status" value="1"/>
</dbReference>
<dbReference type="GO" id="GO:0005737">
    <property type="term" value="C:cytoplasm"/>
    <property type="evidence" value="ECO:0007669"/>
    <property type="project" value="TreeGrafter"/>
</dbReference>
<dbReference type="PROSITE" id="PS52048">
    <property type="entry name" value="UCH_DOMAIN"/>
    <property type="match status" value="1"/>
</dbReference>
<dbReference type="PANTHER" id="PTHR10589:SF17">
    <property type="entry name" value="UBIQUITIN CARBOXYL-TERMINAL HYDROLASE"/>
    <property type="match status" value="1"/>
</dbReference>
<sequence>MATPTTPGVFINAEGKKTFVPLENNPEVFTDLIKRLGVSSDIGFYDVYSIDDPGLLSMVPRPVHALIFISPGNVYWSVRKVHDGYDGQTRTLTYDASGEDEPVMWFRQTIGNACGLYSLIHAVGNGSSKGFITKDSLIDRLLKEAVPLKRVDRANVLYNSRELEEAHMASAVQGDSRAPLAAEPLGHHFITFTKGKDGHLYELEGGWNPIDRGELKESEDMLSERAIELGVKKYVDLAEGNLEFSIVALATRSEGED</sequence>
<evidence type="ECO:0000256" key="2">
    <source>
        <dbReference type="ARBA" id="ARBA00009326"/>
    </source>
</evidence>
<dbReference type="PRINTS" id="PR00707">
    <property type="entry name" value="UBCTHYDRLASE"/>
</dbReference>
<dbReference type="CDD" id="cd09616">
    <property type="entry name" value="Peptidase_C12_UCH_L1_L3"/>
    <property type="match status" value="1"/>
</dbReference>
<dbReference type="PANTHER" id="PTHR10589">
    <property type="entry name" value="UBIQUITIN CARBOXYL-TERMINAL HYDROLASE"/>
    <property type="match status" value="1"/>
</dbReference>
<protein>
    <recommendedName>
        <fullName evidence="8">Ubiquitin carboxyl-terminal hydrolase</fullName>
        <ecNumber evidence="8">3.4.19.12</ecNumber>
    </recommendedName>
</protein>
<dbReference type="Proteomes" id="UP001302367">
    <property type="component" value="Chromosome 2"/>
</dbReference>
<dbReference type="AlphaFoldDB" id="A0A2G5I0C9"/>
<evidence type="ECO:0000256" key="7">
    <source>
        <dbReference type="PROSITE-ProRule" id="PRU01393"/>
    </source>
</evidence>
<evidence type="ECO:0000256" key="1">
    <source>
        <dbReference type="ARBA" id="ARBA00000707"/>
    </source>
</evidence>
<dbReference type="InterPro" id="IPR036959">
    <property type="entry name" value="Peptidase_C12_UCH_sf"/>
</dbReference>
<evidence type="ECO:0000313" key="10">
    <source>
        <dbReference type="EMBL" id="PIA98257.1"/>
    </source>
</evidence>
<dbReference type="Pfam" id="PF01088">
    <property type="entry name" value="Peptidase_C12"/>
    <property type="match status" value="1"/>
</dbReference>
<organism evidence="10 12">
    <name type="scientific">Cercospora beticola</name>
    <name type="common">Sugarbeet leaf spot fungus</name>
    <dbReference type="NCBI Taxonomy" id="122368"/>
    <lineage>
        <taxon>Eukaryota</taxon>
        <taxon>Fungi</taxon>
        <taxon>Dikarya</taxon>
        <taxon>Ascomycota</taxon>
        <taxon>Pezizomycotina</taxon>
        <taxon>Dothideomycetes</taxon>
        <taxon>Dothideomycetidae</taxon>
        <taxon>Mycosphaerellales</taxon>
        <taxon>Mycosphaerellaceae</taxon>
        <taxon>Cercospora</taxon>
    </lineage>
</organism>
<dbReference type="OrthoDB" id="427186at2759"/>
<dbReference type="EMBL" id="LKMD01000102">
    <property type="protein sequence ID" value="PIA98257.1"/>
    <property type="molecule type" value="Genomic_DNA"/>
</dbReference>
<dbReference type="Proteomes" id="UP000230605">
    <property type="component" value="Chromosome 2"/>
</dbReference>
<keyword evidence="4 8" id="KW-0833">Ubl conjugation pathway</keyword>
<evidence type="ECO:0000256" key="8">
    <source>
        <dbReference type="RuleBase" id="RU361215"/>
    </source>
</evidence>
<dbReference type="GO" id="GO:0006511">
    <property type="term" value="P:ubiquitin-dependent protein catabolic process"/>
    <property type="evidence" value="ECO:0007669"/>
    <property type="project" value="UniProtKB-UniRule"/>
</dbReference>
<proteinExistence type="inferred from homology"/>
<evidence type="ECO:0000256" key="6">
    <source>
        <dbReference type="ARBA" id="ARBA00022807"/>
    </source>
</evidence>
<evidence type="ECO:0000313" key="13">
    <source>
        <dbReference type="Proteomes" id="UP001302367"/>
    </source>
</evidence>
<keyword evidence="5 8" id="KW-0378">Hydrolase</keyword>
<comment type="catalytic activity">
    <reaction evidence="1 8">
        <text>Thiol-dependent hydrolysis of ester, thioester, amide, peptide and isopeptide bonds formed by the C-terminal Gly of ubiquitin (a 76-residue protein attached to proteins as an intracellular targeting signal).</text>
        <dbReference type="EC" id="3.4.19.12"/>
    </reaction>
</comment>
<dbReference type="InterPro" id="IPR001578">
    <property type="entry name" value="Peptidase_C12_UCH"/>
</dbReference>
<dbReference type="GO" id="GO:0004843">
    <property type="term" value="F:cysteine-type deubiquitinase activity"/>
    <property type="evidence" value="ECO:0007669"/>
    <property type="project" value="UniProtKB-EC"/>
</dbReference>
<dbReference type="SUPFAM" id="SSF54001">
    <property type="entry name" value="Cysteine proteinases"/>
    <property type="match status" value="1"/>
</dbReference>
<evidence type="ECO:0000256" key="3">
    <source>
        <dbReference type="ARBA" id="ARBA00022670"/>
    </source>
</evidence>
<comment type="similarity">
    <text evidence="2 7 8">Belongs to the peptidase C12 family.</text>
</comment>
<dbReference type="EC" id="3.4.19.12" evidence="8"/>
<evidence type="ECO:0000256" key="5">
    <source>
        <dbReference type="ARBA" id="ARBA00022801"/>
    </source>
</evidence>
<evidence type="ECO:0000256" key="4">
    <source>
        <dbReference type="ARBA" id="ARBA00022786"/>
    </source>
</evidence>
<dbReference type="InterPro" id="IPR038765">
    <property type="entry name" value="Papain-like_cys_pep_sf"/>
</dbReference>